<evidence type="ECO:0000256" key="2">
    <source>
        <dbReference type="ARBA" id="ARBA00022448"/>
    </source>
</evidence>
<comment type="caution">
    <text evidence="7">The sequence shown here is derived from an EMBL/GenBank/DDBJ whole genome shotgun (WGS) entry which is preliminary data.</text>
</comment>
<dbReference type="InterPro" id="IPR002293">
    <property type="entry name" value="AA/rel_permease1"/>
</dbReference>
<name>A0A4Q4NTC0_ALTAL</name>
<comment type="subcellular location">
    <subcellularLocation>
        <location evidence="1">Membrane</location>
        <topology evidence="1">Multi-pass membrane protein</topology>
    </subcellularLocation>
</comment>
<dbReference type="GO" id="GO:0022857">
    <property type="term" value="F:transmembrane transporter activity"/>
    <property type="evidence" value="ECO:0007669"/>
    <property type="project" value="InterPro"/>
</dbReference>
<feature type="transmembrane region" description="Helical" evidence="6">
    <location>
        <begin position="49"/>
        <end position="69"/>
    </location>
</feature>
<evidence type="ECO:0000256" key="6">
    <source>
        <dbReference type="SAM" id="Phobius"/>
    </source>
</evidence>
<dbReference type="PANTHER" id="PTHR45649:SF28">
    <property type="entry name" value="TRANSPORTER, PUTATIVE (EUROFUNG)-RELATED"/>
    <property type="match status" value="1"/>
</dbReference>
<proteinExistence type="predicted"/>
<organism evidence="7 8">
    <name type="scientific">Alternaria alternata</name>
    <name type="common">Alternaria rot fungus</name>
    <name type="synonym">Torula alternata</name>
    <dbReference type="NCBI Taxonomy" id="5599"/>
    <lineage>
        <taxon>Eukaryota</taxon>
        <taxon>Fungi</taxon>
        <taxon>Dikarya</taxon>
        <taxon>Ascomycota</taxon>
        <taxon>Pezizomycotina</taxon>
        <taxon>Dothideomycetes</taxon>
        <taxon>Pleosporomycetidae</taxon>
        <taxon>Pleosporales</taxon>
        <taxon>Pleosporineae</taxon>
        <taxon>Pleosporaceae</taxon>
        <taxon>Alternaria</taxon>
        <taxon>Alternaria sect. Alternaria</taxon>
        <taxon>Alternaria alternata complex</taxon>
    </lineage>
</organism>
<accession>A0A4Q4NTC0</accession>
<evidence type="ECO:0000256" key="5">
    <source>
        <dbReference type="ARBA" id="ARBA00023136"/>
    </source>
</evidence>
<sequence>MLLGLINLGSSSAFTAFASVGVIALAIGYLIPITISLFTGRKEVAHAKWNVGSLLGTTANIGAIAWILFEMVLFSMPTVLPVTEVSMNYASVVLVGFACLSALWYAISGRKEFNGPPDEVYNVH</sequence>
<feature type="transmembrane region" description="Helical" evidence="6">
    <location>
        <begin position="89"/>
        <end position="107"/>
    </location>
</feature>
<evidence type="ECO:0000256" key="4">
    <source>
        <dbReference type="ARBA" id="ARBA00022989"/>
    </source>
</evidence>
<feature type="transmembrane region" description="Helical" evidence="6">
    <location>
        <begin position="12"/>
        <end position="37"/>
    </location>
</feature>
<dbReference type="VEuPathDB" id="FungiDB:CC77DRAFT_1091227"/>
<keyword evidence="3 6" id="KW-0812">Transmembrane</keyword>
<dbReference type="GO" id="GO:0016020">
    <property type="term" value="C:membrane"/>
    <property type="evidence" value="ECO:0007669"/>
    <property type="project" value="UniProtKB-SubCell"/>
</dbReference>
<dbReference type="EMBL" id="PDXD01000001">
    <property type="protein sequence ID" value="RYN83043.1"/>
    <property type="molecule type" value="Genomic_DNA"/>
</dbReference>
<protein>
    <submittedName>
        <fullName evidence="7">Uncharacterized protein</fullName>
    </submittedName>
</protein>
<keyword evidence="5 6" id="KW-0472">Membrane</keyword>
<evidence type="ECO:0000256" key="3">
    <source>
        <dbReference type="ARBA" id="ARBA00022692"/>
    </source>
</evidence>
<dbReference type="AlphaFoldDB" id="A0A4Q4NTC0"/>
<gene>
    <name evidence="7" type="ORF">AA0117_g976</name>
</gene>
<evidence type="ECO:0000313" key="7">
    <source>
        <dbReference type="EMBL" id="RYN83043.1"/>
    </source>
</evidence>
<keyword evidence="2" id="KW-0813">Transport</keyword>
<dbReference type="Proteomes" id="UP000291422">
    <property type="component" value="Unassembled WGS sequence"/>
</dbReference>
<keyword evidence="4 6" id="KW-1133">Transmembrane helix</keyword>
<dbReference type="Pfam" id="PF13520">
    <property type="entry name" value="AA_permease_2"/>
    <property type="match status" value="1"/>
</dbReference>
<evidence type="ECO:0000256" key="1">
    <source>
        <dbReference type="ARBA" id="ARBA00004141"/>
    </source>
</evidence>
<evidence type="ECO:0000313" key="8">
    <source>
        <dbReference type="Proteomes" id="UP000291422"/>
    </source>
</evidence>
<dbReference type="PANTHER" id="PTHR45649">
    <property type="entry name" value="AMINO-ACID PERMEASE BAT1"/>
    <property type="match status" value="1"/>
</dbReference>
<reference evidence="8" key="1">
    <citation type="journal article" date="2019" name="bioRxiv">
        <title>Genomics, evolutionary history and diagnostics of the Alternaria alternata species group including apple and Asian pear pathotypes.</title>
        <authorList>
            <person name="Armitage A.D."/>
            <person name="Cockerton H.M."/>
            <person name="Sreenivasaprasad S."/>
            <person name="Woodhall J.W."/>
            <person name="Lane C.R."/>
            <person name="Harrison R.J."/>
            <person name="Clarkson J.P."/>
        </authorList>
    </citation>
    <scope>NUCLEOTIDE SEQUENCE [LARGE SCALE GENOMIC DNA]</scope>
    <source>
        <strain evidence="8">FERA 1177</strain>
    </source>
</reference>